<evidence type="ECO:0000256" key="1">
    <source>
        <dbReference type="SAM" id="MobiDB-lite"/>
    </source>
</evidence>
<dbReference type="OrthoDB" id="275936at2759"/>
<organism evidence="2 3">
    <name type="scientific">Cytospora schulzeri</name>
    <dbReference type="NCBI Taxonomy" id="448051"/>
    <lineage>
        <taxon>Eukaryota</taxon>
        <taxon>Fungi</taxon>
        <taxon>Dikarya</taxon>
        <taxon>Ascomycota</taxon>
        <taxon>Pezizomycotina</taxon>
        <taxon>Sordariomycetes</taxon>
        <taxon>Sordariomycetidae</taxon>
        <taxon>Diaporthales</taxon>
        <taxon>Cytosporaceae</taxon>
        <taxon>Cytospora</taxon>
    </lineage>
</organism>
<dbReference type="AlphaFoldDB" id="A0A423WQM3"/>
<dbReference type="Proteomes" id="UP000283895">
    <property type="component" value="Unassembled WGS sequence"/>
</dbReference>
<gene>
    <name evidence="2" type="ORF">VMCG_05307</name>
</gene>
<dbReference type="PANTHER" id="PTHR37845">
    <property type="entry name" value="SEQUENCE ORPHAN"/>
    <property type="match status" value="1"/>
</dbReference>
<dbReference type="PANTHER" id="PTHR37845:SF1">
    <property type="entry name" value="SEQUENCE ORPHAN"/>
    <property type="match status" value="1"/>
</dbReference>
<dbReference type="EMBL" id="LKEA01000012">
    <property type="protein sequence ID" value="ROW05727.1"/>
    <property type="molecule type" value="Genomic_DNA"/>
</dbReference>
<accession>A0A423WQM3</accession>
<reference evidence="2 3" key="1">
    <citation type="submission" date="2015-09" db="EMBL/GenBank/DDBJ databases">
        <title>Host preference determinants of Valsa canker pathogens revealed by comparative genomics.</title>
        <authorList>
            <person name="Yin Z."/>
            <person name="Huang L."/>
        </authorList>
    </citation>
    <scope>NUCLEOTIDE SEQUENCE [LARGE SCALE GENOMIC DNA]</scope>
    <source>
        <strain evidence="2 3">03-1</strain>
    </source>
</reference>
<dbReference type="GO" id="GO:0005739">
    <property type="term" value="C:mitochondrion"/>
    <property type="evidence" value="ECO:0007669"/>
    <property type="project" value="TreeGrafter"/>
</dbReference>
<evidence type="ECO:0000313" key="2">
    <source>
        <dbReference type="EMBL" id="ROW05727.1"/>
    </source>
</evidence>
<evidence type="ECO:0000313" key="3">
    <source>
        <dbReference type="Proteomes" id="UP000283895"/>
    </source>
</evidence>
<comment type="caution">
    <text evidence="2">The sequence shown here is derived from an EMBL/GenBank/DDBJ whole genome shotgun (WGS) entry which is preliminary data.</text>
</comment>
<keyword evidence="3" id="KW-1185">Reference proteome</keyword>
<sequence length="507" mass="53230">MDTASRLETKWNTKNLLSRLAADFVSAASAAALVAPLISIIDRSIMENASGRANLGVSIKNSLRNLLLRPHTMLFSRPVALIFMVYGGTYLTANALDTATSTVQNKAPTLVTSGTAKFASSSAANIGLGIYKDQVYARLFGPVGKAVRAVPASSYVLFTLRDCMTIFAGFNLPMIMGPRVGEMMGDEMRRQVSGQTMVQFAAPAVVQIASTPVHLLGLDLYNRPRSLATGLPSLRERWAQVYKNWGVSVVARLCRIIPAYGVGGVVNSKPALAGVDVILPELEALDALLPTEHAALLGHLQLLLGHPDAPAEPLCRLAGRHAAAELAPVPRHVPAPHPLGRHVVQVPHPGQDGLDGGLVGAVLALDHHDAALPEGAQPHGEPELAPQPGRLLEVHGAHELDAAARPVEHGPQVDQADDAAGPPEHAPRVVGEELGQVPRQLREVEGLVAAGAAAAADNVLGRHQAELACRLGQQRVGLGRAGAPVGRLPGEALGQGDNLPGRCHQGL</sequence>
<evidence type="ECO:0008006" key="4">
    <source>
        <dbReference type="Google" id="ProtNLM"/>
    </source>
</evidence>
<feature type="region of interest" description="Disordered" evidence="1">
    <location>
        <begin position="407"/>
        <end position="426"/>
    </location>
</feature>
<dbReference type="InterPro" id="IPR038781">
    <property type="entry name" value="C365.16-ike"/>
</dbReference>
<proteinExistence type="predicted"/>
<protein>
    <recommendedName>
        <fullName evidence="4">Sequence orphan</fullName>
    </recommendedName>
</protein>
<name>A0A423WQM3_9PEZI</name>